<dbReference type="EMBL" id="BSXU01017119">
    <property type="protein sequence ID" value="GME84126.1"/>
    <property type="molecule type" value="Genomic_DNA"/>
</dbReference>
<accession>A0A9W6TA45</accession>
<name>A0A9W6TA45_AMBMO</name>
<keyword evidence="2" id="KW-1185">Reference proteome</keyword>
<dbReference type="AlphaFoldDB" id="A0A9W6TA45"/>
<comment type="caution">
    <text evidence="1">The sequence shown here is derived from an EMBL/GenBank/DDBJ whole genome shotgun (WGS) entry which is preliminary data.</text>
</comment>
<evidence type="ECO:0000313" key="1">
    <source>
        <dbReference type="EMBL" id="GME84126.1"/>
    </source>
</evidence>
<sequence>MKQFCTWSDWGNWNWGGDNTTVFVGGGNTWDGAGNGFTVLVGSSERTVGDWSNWNSGLRDWSTWNSGFFTTWRTWGTAWN</sequence>
<proteinExistence type="predicted"/>
<dbReference type="Proteomes" id="UP001165063">
    <property type="component" value="Unassembled WGS sequence"/>
</dbReference>
<evidence type="ECO:0000313" key="2">
    <source>
        <dbReference type="Proteomes" id="UP001165063"/>
    </source>
</evidence>
<organism evidence="1 2">
    <name type="scientific">Ambrosiozyma monospora</name>
    <name type="common">Yeast</name>
    <name type="synonym">Endomycopsis monosporus</name>
    <dbReference type="NCBI Taxonomy" id="43982"/>
    <lineage>
        <taxon>Eukaryota</taxon>
        <taxon>Fungi</taxon>
        <taxon>Dikarya</taxon>
        <taxon>Ascomycota</taxon>
        <taxon>Saccharomycotina</taxon>
        <taxon>Pichiomycetes</taxon>
        <taxon>Pichiales</taxon>
        <taxon>Pichiaceae</taxon>
        <taxon>Ambrosiozyma</taxon>
    </lineage>
</organism>
<reference evidence="1" key="1">
    <citation type="submission" date="2023-04" db="EMBL/GenBank/DDBJ databases">
        <title>Ambrosiozyma monospora NBRC 1965.</title>
        <authorList>
            <person name="Ichikawa N."/>
            <person name="Sato H."/>
            <person name="Tonouchi N."/>
        </authorList>
    </citation>
    <scope>NUCLEOTIDE SEQUENCE</scope>
    <source>
        <strain evidence="1">NBRC 1965</strain>
    </source>
</reference>
<gene>
    <name evidence="1" type="ORF">Amon01_001014800</name>
</gene>
<protein>
    <submittedName>
        <fullName evidence="1">Unnamed protein product</fullName>
    </submittedName>
</protein>